<evidence type="ECO:0000313" key="13">
    <source>
        <dbReference type="Proteomes" id="UP000663836"/>
    </source>
</evidence>
<evidence type="ECO:0000256" key="5">
    <source>
        <dbReference type="ARBA" id="ARBA00022927"/>
    </source>
</evidence>
<dbReference type="InterPro" id="IPR037202">
    <property type="entry name" value="ESCRT_assembly_dom"/>
</dbReference>
<comment type="similarity">
    <text evidence="2">Belongs to the ubiquitin-conjugating enzyme family. UEV subfamily.</text>
</comment>
<keyword evidence="4" id="KW-0967">Endosome</keyword>
<dbReference type="GO" id="GO:0008333">
    <property type="term" value="P:endosome to lysosome transport"/>
    <property type="evidence" value="ECO:0007669"/>
    <property type="project" value="TreeGrafter"/>
</dbReference>
<dbReference type="CDD" id="cd11685">
    <property type="entry name" value="UEV_TSG101-like"/>
    <property type="match status" value="1"/>
</dbReference>
<evidence type="ECO:0000256" key="7">
    <source>
        <dbReference type="PROSITE-ProRule" id="PRU00644"/>
    </source>
</evidence>
<evidence type="ECO:0000256" key="3">
    <source>
        <dbReference type="ARBA" id="ARBA00022448"/>
    </source>
</evidence>
<comment type="caution">
    <text evidence="12">The sequence shown here is derived from an EMBL/GenBank/DDBJ whole genome shotgun (WGS) entry which is preliminary data.</text>
</comment>
<dbReference type="EMBL" id="CAJOBD010000256">
    <property type="protein sequence ID" value="CAF3626646.1"/>
    <property type="molecule type" value="Genomic_DNA"/>
</dbReference>
<dbReference type="PANTHER" id="PTHR23306">
    <property type="entry name" value="TUMOR SUSCEPTIBILITY GENE 101 PROTEIN-RELATED"/>
    <property type="match status" value="1"/>
</dbReference>
<evidence type="ECO:0000259" key="11">
    <source>
        <dbReference type="PROSITE" id="PS51322"/>
    </source>
</evidence>
<dbReference type="PROSITE" id="PS51312">
    <property type="entry name" value="SB"/>
    <property type="match status" value="1"/>
</dbReference>
<feature type="compositionally biased region" description="Polar residues" evidence="9">
    <location>
        <begin position="168"/>
        <end position="189"/>
    </location>
</feature>
<evidence type="ECO:0000256" key="2">
    <source>
        <dbReference type="ARBA" id="ARBA00009594"/>
    </source>
</evidence>
<evidence type="ECO:0000313" key="12">
    <source>
        <dbReference type="EMBL" id="CAF3626646.1"/>
    </source>
</evidence>
<keyword evidence="5 7" id="KW-0653">Protein transport</keyword>
<evidence type="ECO:0008006" key="14">
    <source>
        <dbReference type="Google" id="ProtNLM"/>
    </source>
</evidence>
<dbReference type="InterPro" id="IPR008883">
    <property type="entry name" value="UEV_N"/>
</dbReference>
<dbReference type="Gene3D" id="3.10.110.10">
    <property type="entry name" value="Ubiquitin Conjugating Enzyme"/>
    <property type="match status" value="1"/>
</dbReference>
<dbReference type="InterPro" id="IPR017916">
    <property type="entry name" value="SB_dom"/>
</dbReference>
<dbReference type="Gene3D" id="6.10.140.820">
    <property type="match status" value="1"/>
</dbReference>
<dbReference type="GO" id="GO:0000813">
    <property type="term" value="C:ESCRT I complex"/>
    <property type="evidence" value="ECO:0007669"/>
    <property type="project" value="TreeGrafter"/>
</dbReference>
<dbReference type="InterPro" id="IPR052070">
    <property type="entry name" value="ESCRT-I_UEV_domain"/>
</dbReference>
<dbReference type="PROSITE" id="PS51322">
    <property type="entry name" value="UEV"/>
    <property type="match status" value="1"/>
</dbReference>
<proteinExistence type="inferred from homology"/>
<dbReference type="SUPFAM" id="SSF54495">
    <property type="entry name" value="UBC-like"/>
    <property type="match status" value="1"/>
</dbReference>
<keyword evidence="3 7" id="KW-0813">Transport</keyword>
<feature type="domain" description="UEV" evidence="11">
    <location>
        <begin position="29"/>
        <end position="174"/>
    </location>
</feature>
<evidence type="ECO:0000256" key="4">
    <source>
        <dbReference type="ARBA" id="ARBA00022753"/>
    </source>
</evidence>
<evidence type="ECO:0000256" key="9">
    <source>
        <dbReference type="SAM" id="MobiDB-lite"/>
    </source>
</evidence>
<dbReference type="Proteomes" id="UP000663836">
    <property type="component" value="Unassembled WGS sequence"/>
</dbReference>
<dbReference type="SUPFAM" id="SSF140111">
    <property type="entry name" value="Endosomal sorting complex assembly domain"/>
    <property type="match status" value="1"/>
</dbReference>
<evidence type="ECO:0000256" key="8">
    <source>
        <dbReference type="SAM" id="Coils"/>
    </source>
</evidence>
<feature type="domain" description="SB" evidence="10">
    <location>
        <begin position="323"/>
        <end position="390"/>
    </location>
</feature>
<sequence length="390" mass="43952">MSIRYTKASNSLQLDSSSIPYTTNMARPSQTDIEQMIQRARPTNRDLVRRDINQGLSSPLASLMLKIAPFFYNQGISKDLLCLHGTIACNYRGNRYNIPIEIWFQQDHPQVPPLAYVKPTPDMFVSTTSGDVQADGTVVISYLRNWRHPNSDLYTLLNAMSEAFSQSPPVYSNSSMTNRSTPYPTNASSMPMPTPIGTGIGGTQGNPSYSYPYGYPQTQIPQDIYRDSIQTAVLDRVRNRLDETVQIGQAQIDSLKKTEQDLIDGEKTIQRLINDAQQQQIQAQNYITNLQAKTNEMLEATQKMSSSLGKGNSIKEDALITPAPVYKQLLQGYAEEHAIQDLLYYLADGLRRKSIGLDTYLKHVRELSRKQFILRATMRKCRQIAGLPLK</sequence>
<evidence type="ECO:0000256" key="1">
    <source>
        <dbReference type="ARBA" id="ARBA00004177"/>
    </source>
</evidence>
<name>A0A818PPI0_9BILA</name>
<dbReference type="Pfam" id="PF09454">
    <property type="entry name" value="Vps23_core"/>
    <property type="match status" value="1"/>
</dbReference>
<dbReference type="PANTHER" id="PTHR23306:SF3">
    <property type="entry name" value="TUMOR SUPPRESSOR PROTEIN 101"/>
    <property type="match status" value="1"/>
</dbReference>
<reference evidence="12" key="1">
    <citation type="submission" date="2021-02" db="EMBL/GenBank/DDBJ databases">
        <authorList>
            <person name="Nowell W R."/>
        </authorList>
    </citation>
    <scope>NUCLEOTIDE SEQUENCE</scope>
</reference>
<dbReference type="InterPro" id="IPR016135">
    <property type="entry name" value="UBQ-conjugating_enzyme/RWD"/>
</dbReference>
<protein>
    <recommendedName>
        <fullName evidence="14">Tumor susceptibility gene 101 protein</fullName>
    </recommendedName>
</protein>
<evidence type="ECO:0000259" key="10">
    <source>
        <dbReference type="PROSITE" id="PS51312"/>
    </source>
</evidence>
<evidence type="ECO:0000256" key="6">
    <source>
        <dbReference type="ARBA" id="ARBA00023054"/>
    </source>
</evidence>
<dbReference type="GO" id="GO:0043130">
    <property type="term" value="F:ubiquitin binding"/>
    <property type="evidence" value="ECO:0007669"/>
    <property type="project" value="TreeGrafter"/>
</dbReference>
<dbReference type="Gene3D" id="6.10.250.370">
    <property type="match status" value="1"/>
</dbReference>
<organism evidence="12 13">
    <name type="scientific">Rotaria sordida</name>
    <dbReference type="NCBI Taxonomy" id="392033"/>
    <lineage>
        <taxon>Eukaryota</taxon>
        <taxon>Metazoa</taxon>
        <taxon>Spiralia</taxon>
        <taxon>Gnathifera</taxon>
        <taxon>Rotifera</taxon>
        <taxon>Eurotatoria</taxon>
        <taxon>Bdelloidea</taxon>
        <taxon>Philodinida</taxon>
        <taxon>Philodinidae</taxon>
        <taxon>Rotaria</taxon>
    </lineage>
</organism>
<feature type="region of interest" description="Disordered" evidence="9">
    <location>
        <begin position="168"/>
        <end position="191"/>
    </location>
</feature>
<dbReference type="Pfam" id="PF05743">
    <property type="entry name" value="UEV"/>
    <property type="match status" value="1"/>
</dbReference>
<accession>A0A818PPI0</accession>
<comment type="subcellular location">
    <subcellularLocation>
        <location evidence="1">Endosome</location>
    </subcellularLocation>
</comment>
<gene>
    <name evidence="12" type="ORF">JBS370_LOCUS5064</name>
</gene>
<dbReference type="GO" id="GO:0015031">
    <property type="term" value="P:protein transport"/>
    <property type="evidence" value="ECO:0007669"/>
    <property type="project" value="UniProtKB-UniRule"/>
</dbReference>
<keyword evidence="6 8" id="KW-0175">Coiled coil</keyword>
<feature type="coiled-coil region" evidence="8">
    <location>
        <begin position="255"/>
        <end position="303"/>
    </location>
</feature>
<dbReference type="AlphaFoldDB" id="A0A818PPI0"/>